<evidence type="ECO:0008006" key="4">
    <source>
        <dbReference type="Google" id="ProtNLM"/>
    </source>
</evidence>
<keyword evidence="1" id="KW-1133">Transmembrane helix</keyword>
<feature type="transmembrane region" description="Helical" evidence="1">
    <location>
        <begin position="12"/>
        <end position="32"/>
    </location>
</feature>
<dbReference type="STRING" id="947013.SAMN04488109_5823"/>
<dbReference type="Proteomes" id="UP000184212">
    <property type="component" value="Unassembled WGS sequence"/>
</dbReference>
<sequence length="142" mass="15967">MYEFLLKAHSGLRYLVLLGLVVVVIKSLMGMLNKQPYSSLDNKLGLFTFIFTHTQLLLGLLLYFVSPFVQFGGATMSDKTTRYWTVEHITGMLVAVVLITLARATSKRMPIDADKHKRMFIFNFVALVVIIAVIAISGRKIV</sequence>
<reference evidence="2 3" key="1">
    <citation type="submission" date="2016-11" db="EMBL/GenBank/DDBJ databases">
        <authorList>
            <person name="Jaros S."/>
            <person name="Januszkiewicz K."/>
            <person name="Wedrychowicz H."/>
        </authorList>
    </citation>
    <scope>NUCLEOTIDE SEQUENCE [LARGE SCALE GENOMIC DNA]</scope>
    <source>
        <strain evidence="2 3">DSM 24574</strain>
    </source>
</reference>
<dbReference type="RefSeq" id="WP_073141721.1">
    <property type="nucleotide sequence ID" value="NZ_FQWQ01000005.1"/>
</dbReference>
<protein>
    <recommendedName>
        <fullName evidence="4">Cytochrome b561</fullName>
    </recommendedName>
</protein>
<proteinExistence type="predicted"/>
<keyword evidence="3" id="KW-1185">Reference proteome</keyword>
<keyword evidence="1" id="KW-0472">Membrane</keyword>
<feature type="transmembrane region" description="Helical" evidence="1">
    <location>
        <begin position="118"/>
        <end position="138"/>
    </location>
</feature>
<feature type="transmembrane region" description="Helical" evidence="1">
    <location>
        <begin position="85"/>
        <end position="106"/>
    </location>
</feature>
<evidence type="ECO:0000313" key="2">
    <source>
        <dbReference type="EMBL" id="SHH88560.1"/>
    </source>
</evidence>
<dbReference type="OrthoDB" id="329514at2"/>
<accession>A0A1M5WLU1</accession>
<evidence type="ECO:0000313" key="3">
    <source>
        <dbReference type="Proteomes" id="UP000184212"/>
    </source>
</evidence>
<evidence type="ECO:0000256" key="1">
    <source>
        <dbReference type="SAM" id="Phobius"/>
    </source>
</evidence>
<name>A0A1M5WLU1_9BACT</name>
<gene>
    <name evidence="2" type="ORF">SAMN04488109_5823</name>
</gene>
<organism evidence="2 3">
    <name type="scientific">Chryseolinea serpens</name>
    <dbReference type="NCBI Taxonomy" id="947013"/>
    <lineage>
        <taxon>Bacteria</taxon>
        <taxon>Pseudomonadati</taxon>
        <taxon>Bacteroidota</taxon>
        <taxon>Cytophagia</taxon>
        <taxon>Cytophagales</taxon>
        <taxon>Fulvivirgaceae</taxon>
        <taxon>Chryseolinea</taxon>
    </lineage>
</organism>
<keyword evidence="1" id="KW-0812">Transmembrane</keyword>
<dbReference type="EMBL" id="FQWQ01000005">
    <property type="protein sequence ID" value="SHH88560.1"/>
    <property type="molecule type" value="Genomic_DNA"/>
</dbReference>
<feature type="transmembrane region" description="Helical" evidence="1">
    <location>
        <begin position="44"/>
        <end position="65"/>
    </location>
</feature>
<dbReference type="AlphaFoldDB" id="A0A1M5WLU1"/>